<evidence type="ECO:0000313" key="1">
    <source>
        <dbReference type="EMBL" id="PSL41653.1"/>
    </source>
</evidence>
<dbReference type="EMBL" id="PYAT01000002">
    <property type="protein sequence ID" value="PSL41653.1"/>
    <property type="molecule type" value="Genomic_DNA"/>
</dbReference>
<dbReference type="AlphaFoldDB" id="A0A2P8H621"/>
<dbReference type="Proteomes" id="UP000242682">
    <property type="component" value="Unassembled WGS sequence"/>
</dbReference>
<proteinExistence type="predicted"/>
<accession>A0A2P8H621</accession>
<protein>
    <submittedName>
        <fullName evidence="1">Uncharacterized protein</fullName>
    </submittedName>
</protein>
<sequence length="276" mass="31528">MDNYGKYAKLPVTLEKLKNFDAALEKEGLSLDAGFSFMWTDNEMAYNVTPYDVIVFGHIGSDGIHYGLLSDFGTVPDLENAFVVCLSPTDYGDHIKLVAKNAAEFVDLLYTLKSAVAISNFLLMSERAHYQKFFKESKEREGEYPEYEAVTNKVIEKMKESLGCRTIEDVYQYVEIEVKEDRAKKTVLATHDGLGVVPMNNATSQQERFQVEKDVPVDLKQAEAFFARAPIESRLAFIRDAQFFFHTEDDPGLKQMILKEMRRLDLVEESERLERG</sequence>
<organism evidence="1 2">
    <name type="scientific">Planomicrobium soli</name>
    <dbReference type="NCBI Taxonomy" id="1176648"/>
    <lineage>
        <taxon>Bacteria</taxon>
        <taxon>Bacillati</taxon>
        <taxon>Bacillota</taxon>
        <taxon>Bacilli</taxon>
        <taxon>Bacillales</taxon>
        <taxon>Caryophanaceae</taxon>
        <taxon>Planomicrobium</taxon>
    </lineage>
</organism>
<evidence type="ECO:0000313" key="2">
    <source>
        <dbReference type="Proteomes" id="UP000242682"/>
    </source>
</evidence>
<reference evidence="1 2" key="1">
    <citation type="submission" date="2018-03" db="EMBL/GenBank/DDBJ databases">
        <title>Genomic Encyclopedia of Type Strains, Phase III (KMG-III): the genomes of soil and plant-associated and newly described type strains.</title>
        <authorList>
            <person name="Whitman W."/>
        </authorList>
    </citation>
    <scope>NUCLEOTIDE SEQUENCE [LARGE SCALE GENOMIC DNA]</scope>
    <source>
        <strain evidence="1 2">CGMCC 1.12259</strain>
    </source>
</reference>
<comment type="caution">
    <text evidence="1">The sequence shown here is derived from an EMBL/GenBank/DDBJ whole genome shotgun (WGS) entry which is preliminary data.</text>
</comment>
<keyword evidence="2" id="KW-1185">Reference proteome</keyword>
<dbReference type="OrthoDB" id="264488at2"/>
<name>A0A2P8H621_9BACL</name>
<dbReference type="RefSeq" id="WP_106532328.1">
    <property type="nucleotide sequence ID" value="NZ_PYAT01000002.1"/>
</dbReference>
<gene>
    <name evidence="1" type="ORF">B0H99_102337</name>
</gene>